<reference evidence="1 2" key="1">
    <citation type="journal article" date="2002" name="Genome Res.">
        <title>A complete sequence of the T. tengcongensis genome.</title>
        <authorList>
            <person name="Bao Q."/>
            <person name="Tian Y."/>
            <person name="Li W."/>
            <person name="Xu Z."/>
            <person name="Xuan Z."/>
            <person name="Hu S."/>
            <person name="Dong W."/>
            <person name="Yang J."/>
            <person name="Chen Y."/>
            <person name="Xue Y."/>
            <person name="Xu Y."/>
            <person name="Lai X."/>
            <person name="Huang L."/>
            <person name="Dong X."/>
            <person name="Ma Y."/>
            <person name="Ling L."/>
            <person name="Tan H."/>
            <person name="Chen R."/>
            <person name="Wang J."/>
            <person name="Yu J."/>
            <person name="Yang H."/>
        </authorList>
    </citation>
    <scope>NUCLEOTIDE SEQUENCE [LARGE SCALE GENOMIC DNA]</scope>
    <source>
        <strain evidence="2">DSM 15242 / JCM 11007 / NBRC 100824 / MB4</strain>
    </source>
</reference>
<dbReference type="EMBL" id="AE008691">
    <property type="protein sequence ID" value="AAM25719.1"/>
    <property type="molecule type" value="Genomic_DNA"/>
</dbReference>
<proteinExistence type="predicted"/>
<protein>
    <submittedName>
        <fullName evidence="1">Uncharacterized protein</fullName>
    </submittedName>
</protein>
<evidence type="ECO:0000313" key="1">
    <source>
        <dbReference type="EMBL" id="AAM25719.1"/>
    </source>
</evidence>
<accession>Q8R729</accession>
<gene>
    <name evidence="1" type="ordered locus">TTE2595</name>
</gene>
<name>Q8R729_CALS4</name>
<dbReference type="STRING" id="273068.TTE2595"/>
<dbReference type="AlphaFoldDB" id="Q8R729"/>
<organism evidence="1 2">
    <name type="scientific">Caldanaerobacter subterraneus subsp. tengcongensis (strain DSM 15242 / JCM 11007 / NBRC 100824 / MB4)</name>
    <name type="common">Thermoanaerobacter tengcongensis</name>
    <dbReference type="NCBI Taxonomy" id="273068"/>
    <lineage>
        <taxon>Bacteria</taxon>
        <taxon>Bacillati</taxon>
        <taxon>Bacillota</taxon>
        <taxon>Clostridia</taxon>
        <taxon>Thermoanaerobacterales</taxon>
        <taxon>Thermoanaerobacteraceae</taxon>
        <taxon>Caldanaerobacter</taxon>
    </lineage>
</organism>
<dbReference type="KEGG" id="tte:TTE2595"/>
<sequence length="105" mass="11313">MARGENIIQARTVGPAGRVSEFSAERKVILENVPQPPILDIPKLPTKYPIINVSGRAEPGSIITLTIYNENTAETTKVADIRAAAGNSTRVPQTGEYAFYVESGN</sequence>
<evidence type="ECO:0000313" key="2">
    <source>
        <dbReference type="Proteomes" id="UP000000555"/>
    </source>
</evidence>
<dbReference type="Proteomes" id="UP000000555">
    <property type="component" value="Chromosome"/>
</dbReference>
<dbReference type="HOGENOM" id="CLU_2231624_0_0_9"/>
<keyword evidence="2" id="KW-1185">Reference proteome</keyword>